<evidence type="ECO:0000259" key="1">
    <source>
        <dbReference type="SMART" id="SM01248"/>
    </source>
</evidence>
<keyword evidence="3" id="KW-1185">Reference proteome</keyword>
<dbReference type="InterPro" id="IPR039022">
    <property type="entry name" value="KaiB-like"/>
</dbReference>
<dbReference type="Gene3D" id="3.40.30.10">
    <property type="entry name" value="Glutaredoxin"/>
    <property type="match status" value="1"/>
</dbReference>
<dbReference type="PANTHER" id="PTHR41709:SF2">
    <property type="entry name" value="CIRCADIAN CLOCK PROTEIN KAIB2"/>
    <property type="match status" value="1"/>
</dbReference>
<dbReference type="InterPro" id="IPR036249">
    <property type="entry name" value="Thioredoxin-like_sf"/>
</dbReference>
<proteinExistence type="predicted"/>
<dbReference type="InterPro" id="IPR011649">
    <property type="entry name" value="KaiB_domain"/>
</dbReference>
<dbReference type="PANTHER" id="PTHR41709">
    <property type="entry name" value="KAIB-LIKE PROTEIN 1"/>
    <property type="match status" value="1"/>
</dbReference>
<accession>A0ABU7T9L3</accession>
<comment type="caution">
    <text evidence="2">The sequence shown here is derived from an EMBL/GenBank/DDBJ whole genome shotgun (WGS) entry which is preliminary data.</text>
</comment>
<feature type="domain" description="KaiB" evidence="1">
    <location>
        <begin position="26"/>
        <end position="107"/>
    </location>
</feature>
<name>A0ABU7T9L3_9HYPH</name>
<gene>
    <name evidence="2" type="ORF">MRSR164_11145</name>
</gene>
<dbReference type="EMBL" id="MLBY01000004">
    <property type="protein sequence ID" value="MEE7457316.1"/>
    <property type="molecule type" value="Genomic_DNA"/>
</dbReference>
<protein>
    <submittedName>
        <fullName evidence="2">Circadian clock protein KaiB</fullName>
    </submittedName>
</protein>
<dbReference type="SUPFAM" id="SSF52833">
    <property type="entry name" value="Thioredoxin-like"/>
    <property type="match status" value="1"/>
</dbReference>
<organism evidence="2 3">
    <name type="scientific">Methylobacterium radiotolerans</name>
    <dbReference type="NCBI Taxonomy" id="31998"/>
    <lineage>
        <taxon>Bacteria</taxon>
        <taxon>Pseudomonadati</taxon>
        <taxon>Pseudomonadota</taxon>
        <taxon>Alphaproteobacteria</taxon>
        <taxon>Hyphomicrobiales</taxon>
        <taxon>Methylobacteriaceae</taxon>
        <taxon>Methylobacterium</taxon>
    </lineage>
</organism>
<dbReference type="Proteomes" id="UP001349262">
    <property type="component" value="Unassembled WGS sequence"/>
</dbReference>
<sequence length="114" mass="12431">MSGLEPTGDESEAGADTADEGLYRLRLYVAGQTAKSLAAMSNLKRFCEEHLAGRYDIEVIDLMKNPQLAAGDQILAIPTLVRRLPSPLKRIIGDLSNTEKVLVGLDIRPRADQP</sequence>
<dbReference type="SMART" id="SM01248">
    <property type="entry name" value="KaiB"/>
    <property type="match status" value="1"/>
</dbReference>
<dbReference type="CDD" id="cd02978">
    <property type="entry name" value="KaiB_like"/>
    <property type="match status" value="1"/>
</dbReference>
<evidence type="ECO:0000313" key="2">
    <source>
        <dbReference type="EMBL" id="MEE7457316.1"/>
    </source>
</evidence>
<evidence type="ECO:0000313" key="3">
    <source>
        <dbReference type="Proteomes" id="UP001349262"/>
    </source>
</evidence>
<reference evidence="2 3" key="1">
    <citation type="journal article" date="2012" name="Genet. Mol. Biol.">
        <title>Analysis of 16S rRNA and mxaF genes revealing insights into Methylobacterium niche-specific plant association.</title>
        <authorList>
            <person name="Dourado M.N."/>
            <person name="Andreote F.D."/>
            <person name="Dini-Andreote F."/>
            <person name="Conti R."/>
            <person name="Araujo J.M."/>
            <person name="Araujo W.L."/>
        </authorList>
    </citation>
    <scope>NUCLEOTIDE SEQUENCE [LARGE SCALE GENOMIC DNA]</scope>
    <source>
        <strain evidence="2 3">SR1.6/4</strain>
    </source>
</reference>
<dbReference type="Pfam" id="PF07689">
    <property type="entry name" value="KaiB"/>
    <property type="match status" value="1"/>
</dbReference>